<evidence type="ECO:0000313" key="1">
    <source>
        <dbReference type="EMBL" id="KAA6366423.1"/>
    </source>
</evidence>
<evidence type="ECO:0000313" key="2">
    <source>
        <dbReference type="Proteomes" id="UP000324800"/>
    </source>
</evidence>
<dbReference type="GO" id="GO:0003676">
    <property type="term" value="F:nucleic acid binding"/>
    <property type="evidence" value="ECO:0007669"/>
    <property type="project" value="InterPro"/>
</dbReference>
<evidence type="ECO:0008006" key="3">
    <source>
        <dbReference type="Google" id="ProtNLM"/>
    </source>
</evidence>
<organism evidence="1 2">
    <name type="scientific">Streblomastix strix</name>
    <dbReference type="NCBI Taxonomy" id="222440"/>
    <lineage>
        <taxon>Eukaryota</taxon>
        <taxon>Metamonada</taxon>
        <taxon>Preaxostyla</taxon>
        <taxon>Oxymonadida</taxon>
        <taxon>Streblomastigidae</taxon>
        <taxon>Streblomastix</taxon>
    </lineage>
</organism>
<reference evidence="1 2" key="1">
    <citation type="submission" date="2019-03" db="EMBL/GenBank/DDBJ databases">
        <title>Single cell metagenomics reveals metabolic interactions within the superorganism composed of flagellate Streblomastix strix and complex community of Bacteroidetes bacteria on its surface.</title>
        <authorList>
            <person name="Treitli S.C."/>
            <person name="Kolisko M."/>
            <person name="Husnik F."/>
            <person name="Keeling P."/>
            <person name="Hampl V."/>
        </authorList>
    </citation>
    <scope>NUCLEOTIDE SEQUENCE [LARGE SCALE GENOMIC DNA]</scope>
    <source>
        <strain evidence="1">ST1C</strain>
    </source>
</reference>
<sequence>MAEIINKSRQIIEKVIERDLHMIGVSIRQIPHILSKINLNDRIDTCGSLIGVLLRKQQNNFAGFVTCDETWPVAAKKAIGAQKVKLTVFFGANRIWLIHVLPRNKSMTSTIFIDDVLTPLIKDMHDAYPQLDNIYIHFDNATSHNQRATTSFLEGQKVQHVAYPAYGWFRSEPTKKLLQYEFMNAELAVTLVNKTEQLEQVKPEKRDLTIQFLQNVTCAQFSSTLNLHIAVGIKTLPNGQG</sequence>
<dbReference type="PANTHER" id="PTHR46060:SF1">
    <property type="entry name" value="MARINER MOS1 TRANSPOSASE-LIKE PROTEIN"/>
    <property type="match status" value="1"/>
</dbReference>
<dbReference type="Proteomes" id="UP000324800">
    <property type="component" value="Unassembled WGS sequence"/>
</dbReference>
<name>A0A5J4U875_9EUKA</name>
<dbReference type="InterPro" id="IPR052709">
    <property type="entry name" value="Transposase-MT_Hybrid"/>
</dbReference>
<comment type="caution">
    <text evidence="1">The sequence shown here is derived from an EMBL/GenBank/DDBJ whole genome shotgun (WGS) entry which is preliminary data.</text>
</comment>
<dbReference type="InterPro" id="IPR036397">
    <property type="entry name" value="RNaseH_sf"/>
</dbReference>
<accession>A0A5J4U875</accession>
<dbReference type="EMBL" id="SNRW01019394">
    <property type="protein sequence ID" value="KAA6366423.1"/>
    <property type="molecule type" value="Genomic_DNA"/>
</dbReference>
<dbReference type="PANTHER" id="PTHR46060">
    <property type="entry name" value="MARINER MOS1 TRANSPOSASE-LIKE PROTEIN"/>
    <property type="match status" value="1"/>
</dbReference>
<protein>
    <recommendedName>
        <fullName evidence="3">Tc1-like transposase DDE domain-containing protein</fullName>
    </recommendedName>
</protein>
<proteinExistence type="predicted"/>
<gene>
    <name evidence="1" type="ORF">EZS28_038050</name>
</gene>
<dbReference type="AlphaFoldDB" id="A0A5J4U875"/>
<dbReference type="Gene3D" id="3.30.420.10">
    <property type="entry name" value="Ribonuclease H-like superfamily/Ribonuclease H"/>
    <property type="match status" value="1"/>
</dbReference>